<organism evidence="2 3">
    <name type="scientific">Steinernema glaseri</name>
    <dbReference type="NCBI Taxonomy" id="37863"/>
    <lineage>
        <taxon>Eukaryota</taxon>
        <taxon>Metazoa</taxon>
        <taxon>Ecdysozoa</taxon>
        <taxon>Nematoda</taxon>
        <taxon>Chromadorea</taxon>
        <taxon>Rhabditida</taxon>
        <taxon>Tylenchina</taxon>
        <taxon>Panagrolaimomorpha</taxon>
        <taxon>Strongyloidoidea</taxon>
        <taxon>Steinernematidae</taxon>
        <taxon>Steinernema</taxon>
    </lineage>
</organism>
<feature type="region of interest" description="Disordered" evidence="1">
    <location>
        <begin position="53"/>
        <end position="77"/>
    </location>
</feature>
<feature type="region of interest" description="Disordered" evidence="1">
    <location>
        <begin position="1"/>
        <end position="25"/>
    </location>
</feature>
<sequence>MLDRRPEIIHSKEQNEDRNPVSQPQGDYICRTRTCRCNYYTVDTYTIGQAVTHHSQRRTNNSDAVKVTRDDRSALNE</sequence>
<evidence type="ECO:0000256" key="1">
    <source>
        <dbReference type="SAM" id="MobiDB-lite"/>
    </source>
</evidence>
<evidence type="ECO:0000313" key="3">
    <source>
        <dbReference type="WBParaSite" id="L893_g11385.t1"/>
    </source>
</evidence>
<feature type="compositionally biased region" description="Basic and acidic residues" evidence="1">
    <location>
        <begin position="66"/>
        <end position="77"/>
    </location>
</feature>
<reference evidence="3" key="1">
    <citation type="submission" date="2016-11" db="UniProtKB">
        <authorList>
            <consortium name="WormBaseParasite"/>
        </authorList>
    </citation>
    <scope>IDENTIFICATION</scope>
</reference>
<feature type="compositionally biased region" description="Polar residues" evidence="1">
    <location>
        <begin position="53"/>
        <end position="63"/>
    </location>
</feature>
<dbReference type="AlphaFoldDB" id="A0A1I7Y049"/>
<dbReference type="Proteomes" id="UP000095287">
    <property type="component" value="Unplaced"/>
</dbReference>
<feature type="compositionally biased region" description="Basic and acidic residues" evidence="1">
    <location>
        <begin position="1"/>
        <end position="19"/>
    </location>
</feature>
<accession>A0A1I7Y049</accession>
<keyword evidence="2" id="KW-1185">Reference proteome</keyword>
<evidence type="ECO:0000313" key="2">
    <source>
        <dbReference type="Proteomes" id="UP000095287"/>
    </source>
</evidence>
<proteinExistence type="predicted"/>
<name>A0A1I7Y049_9BILA</name>
<dbReference type="WBParaSite" id="L893_g11385.t1">
    <property type="protein sequence ID" value="L893_g11385.t1"/>
    <property type="gene ID" value="L893_g11385"/>
</dbReference>
<protein>
    <submittedName>
        <fullName evidence="3">C2H2-type domain-containing protein</fullName>
    </submittedName>
</protein>